<reference evidence="2" key="1">
    <citation type="journal article" date="2014" name="Int. J. Syst. Evol. Microbiol.">
        <title>Complete genome sequence of Corynebacterium casei LMG S-19264T (=DSM 44701T), isolated from a smear-ripened cheese.</title>
        <authorList>
            <consortium name="US DOE Joint Genome Institute (JGI-PGF)"/>
            <person name="Walter F."/>
            <person name="Albersmeier A."/>
            <person name="Kalinowski J."/>
            <person name="Ruckert C."/>
        </authorList>
    </citation>
    <scope>NUCLEOTIDE SEQUENCE</scope>
    <source>
        <strain evidence="2">JCM 4714</strain>
    </source>
</reference>
<sequence length="70" mass="6779">MRNIQKAAVAAALIAGASFMGTGPANALTAERMHPSGGCVDVLGNVGVLNGLLGNLINGEGSPGGQGTEC</sequence>
<protein>
    <recommendedName>
        <fullName evidence="4">Chaplin</fullName>
    </recommendedName>
</protein>
<evidence type="ECO:0008006" key="4">
    <source>
        <dbReference type="Google" id="ProtNLM"/>
    </source>
</evidence>
<keyword evidence="3" id="KW-1185">Reference proteome</keyword>
<proteinExistence type="predicted"/>
<evidence type="ECO:0000313" key="3">
    <source>
        <dbReference type="Proteomes" id="UP000655443"/>
    </source>
</evidence>
<dbReference type="EMBL" id="BMVG01000020">
    <property type="protein sequence ID" value="GHE09671.1"/>
    <property type="molecule type" value="Genomic_DNA"/>
</dbReference>
<keyword evidence="1" id="KW-0732">Signal</keyword>
<evidence type="ECO:0000313" key="2">
    <source>
        <dbReference type="EMBL" id="GHE09671.1"/>
    </source>
</evidence>
<dbReference type="Proteomes" id="UP000655443">
    <property type="component" value="Unassembled WGS sequence"/>
</dbReference>
<organism evidence="2 3">
    <name type="scientific">Streptomyces alanosinicus</name>
    <dbReference type="NCBI Taxonomy" id="68171"/>
    <lineage>
        <taxon>Bacteria</taxon>
        <taxon>Bacillati</taxon>
        <taxon>Actinomycetota</taxon>
        <taxon>Actinomycetes</taxon>
        <taxon>Kitasatosporales</taxon>
        <taxon>Streptomycetaceae</taxon>
        <taxon>Streptomyces</taxon>
    </lineage>
</organism>
<gene>
    <name evidence="2" type="ORF">GCM10010339_62830</name>
</gene>
<accession>A0A919D6X1</accession>
<evidence type="ECO:0000256" key="1">
    <source>
        <dbReference type="SAM" id="SignalP"/>
    </source>
</evidence>
<comment type="caution">
    <text evidence="2">The sequence shown here is derived from an EMBL/GenBank/DDBJ whole genome shotgun (WGS) entry which is preliminary data.</text>
</comment>
<feature type="chain" id="PRO_5038093210" description="Chaplin" evidence="1">
    <location>
        <begin position="28"/>
        <end position="70"/>
    </location>
</feature>
<reference evidence="2" key="2">
    <citation type="submission" date="2020-09" db="EMBL/GenBank/DDBJ databases">
        <authorList>
            <person name="Sun Q."/>
            <person name="Ohkuma M."/>
        </authorList>
    </citation>
    <scope>NUCLEOTIDE SEQUENCE</scope>
    <source>
        <strain evidence="2">JCM 4714</strain>
    </source>
</reference>
<dbReference type="AlphaFoldDB" id="A0A919D6X1"/>
<feature type="signal peptide" evidence="1">
    <location>
        <begin position="1"/>
        <end position="27"/>
    </location>
</feature>
<name>A0A919D6X1_9ACTN</name>